<gene>
    <name evidence="1" type="ORF">LPLAT_LOCUS5116</name>
</gene>
<reference evidence="1" key="1">
    <citation type="submission" date="2024-04" db="EMBL/GenBank/DDBJ databases">
        <authorList>
            <consortium name="Molecular Ecology Group"/>
        </authorList>
    </citation>
    <scope>NUCLEOTIDE SEQUENCE</scope>
</reference>
<keyword evidence="2" id="KW-1185">Reference proteome</keyword>
<dbReference type="AlphaFoldDB" id="A0AAV2MVR3"/>
<evidence type="ECO:0000313" key="1">
    <source>
        <dbReference type="EMBL" id="CAL1671686.1"/>
    </source>
</evidence>
<organism evidence="1 2">
    <name type="scientific">Lasius platythorax</name>
    <dbReference type="NCBI Taxonomy" id="488582"/>
    <lineage>
        <taxon>Eukaryota</taxon>
        <taxon>Metazoa</taxon>
        <taxon>Ecdysozoa</taxon>
        <taxon>Arthropoda</taxon>
        <taxon>Hexapoda</taxon>
        <taxon>Insecta</taxon>
        <taxon>Pterygota</taxon>
        <taxon>Neoptera</taxon>
        <taxon>Endopterygota</taxon>
        <taxon>Hymenoptera</taxon>
        <taxon>Apocrita</taxon>
        <taxon>Aculeata</taxon>
        <taxon>Formicoidea</taxon>
        <taxon>Formicidae</taxon>
        <taxon>Formicinae</taxon>
        <taxon>Lasius</taxon>
        <taxon>Lasius</taxon>
    </lineage>
</organism>
<evidence type="ECO:0008006" key="3">
    <source>
        <dbReference type="Google" id="ProtNLM"/>
    </source>
</evidence>
<proteinExistence type="predicted"/>
<accession>A0AAV2MVR3</accession>
<evidence type="ECO:0000313" key="2">
    <source>
        <dbReference type="Proteomes" id="UP001497644"/>
    </source>
</evidence>
<comment type="caution">
    <text evidence="1">The sequence shown here is derived from an EMBL/GenBank/DDBJ whole genome shotgun (WGS) entry which is preliminary data.</text>
</comment>
<dbReference type="EMBL" id="CAXIPU020000422">
    <property type="protein sequence ID" value="CAL1671686.1"/>
    <property type="molecule type" value="Genomic_DNA"/>
</dbReference>
<protein>
    <recommendedName>
        <fullName evidence="3">DUF4806 domain-containing protein</fullName>
    </recommendedName>
</protein>
<sequence length="74" mass="8771">MKIMISNELAIKYSWYGAKKKEIFSKLDVCKIIMSVIRKFHADATDEQISASIKIWLAHAKERMERHRNTNQEF</sequence>
<name>A0AAV2MVR3_9HYME</name>
<dbReference type="Proteomes" id="UP001497644">
    <property type="component" value="Unassembled WGS sequence"/>
</dbReference>